<dbReference type="InterPro" id="IPR036047">
    <property type="entry name" value="F-box-like_dom_sf"/>
</dbReference>
<proteinExistence type="predicted"/>
<reference evidence="1" key="1">
    <citation type="journal article" date="2019" name="MBio">
        <title>Virus Genomes from Deep Sea Sediments Expand the Ocean Megavirome and Support Independent Origins of Viral Gigantism.</title>
        <authorList>
            <person name="Backstrom D."/>
            <person name="Yutin N."/>
            <person name="Jorgensen S.L."/>
            <person name="Dharamshi J."/>
            <person name="Homa F."/>
            <person name="Zaremba-Niedwiedzka K."/>
            <person name="Spang A."/>
            <person name="Wolf Y.I."/>
            <person name="Koonin E.V."/>
            <person name="Ettema T.J."/>
        </authorList>
    </citation>
    <scope>NUCLEOTIDE SEQUENCE</scope>
</reference>
<sequence length="280" mass="32568">MLERSIYVTSVKIDVFQTFSSESKELPQLKMNSKFTHLNIQNISELGTDVIEEFFYGISVKDVLELSLTNTRFSEACKRESFWKKKVLLDYGVKKKFGETWKKTAMLLSNSNMINLGKEWIDGQTYGELLEEATKGDNELFVRFFKEILTKYRIPRSQVFVYSQSVEDLKSAEIDYCLSLHPDNTIARLKAINIGPTDEDTLQHVLRVVTREFSVIMHAVSEAKRYYSLFSSGQEWEEEIDQLQDKELKTSKEIKSLVDPIPYVMMYSLQTVKTLNIMRL</sequence>
<dbReference type="EMBL" id="MK500593">
    <property type="protein sequence ID" value="QBK93270.1"/>
    <property type="molecule type" value="Genomic_DNA"/>
</dbReference>
<protein>
    <recommendedName>
        <fullName evidence="2">F-box domain-containing protein</fullName>
    </recommendedName>
</protein>
<dbReference type="SUPFAM" id="SSF81383">
    <property type="entry name" value="F-box domain"/>
    <property type="match status" value="1"/>
</dbReference>
<accession>A0A481ZDP1</accession>
<organism evidence="1">
    <name type="scientific">Pithovirus LCPAC403</name>
    <dbReference type="NCBI Taxonomy" id="2506596"/>
    <lineage>
        <taxon>Viruses</taxon>
        <taxon>Pithoviruses</taxon>
    </lineage>
</organism>
<evidence type="ECO:0008006" key="2">
    <source>
        <dbReference type="Google" id="ProtNLM"/>
    </source>
</evidence>
<evidence type="ECO:0000313" key="1">
    <source>
        <dbReference type="EMBL" id="QBK93270.1"/>
    </source>
</evidence>
<gene>
    <name evidence="1" type="ORF">LCPAC403_04040</name>
</gene>
<name>A0A481ZDP1_9VIRU</name>